<dbReference type="GO" id="GO:0008270">
    <property type="term" value="F:zinc ion binding"/>
    <property type="evidence" value="ECO:0007669"/>
    <property type="project" value="UniProtKB-KW"/>
</dbReference>
<dbReference type="GO" id="GO:0005634">
    <property type="term" value="C:nucleus"/>
    <property type="evidence" value="ECO:0007669"/>
    <property type="project" value="TreeGrafter"/>
</dbReference>
<protein>
    <submittedName>
        <fullName evidence="5">Mini zinc finger protein 2</fullName>
    </submittedName>
</protein>
<gene>
    <name evidence="5" type="ORF">SHERM_14030</name>
</gene>
<keyword evidence="1" id="KW-0479">Metal-binding</keyword>
<keyword evidence="6" id="KW-1185">Reference proteome</keyword>
<evidence type="ECO:0000256" key="1">
    <source>
        <dbReference type="ARBA" id="ARBA00022723"/>
    </source>
</evidence>
<dbReference type="Pfam" id="PF04770">
    <property type="entry name" value="ZF-HD_dimer"/>
    <property type="match status" value="2"/>
</dbReference>
<dbReference type="PANTHER" id="PTHR31948:SF140">
    <property type="entry name" value="ZINC-FINGER HOMEODOMAIN PROTEIN 2"/>
    <property type="match status" value="1"/>
</dbReference>
<evidence type="ECO:0000256" key="3">
    <source>
        <dbReference type="ARBA" id="ARBA00022833"/>
    </source>
</evidence>
<evidence type="ECO:0000259" key="4">
    <source>
        <dbReference type="PROSITE" id="PS51523"/>
    </source>
</evidence>
<dbReference type="EMBL" id="CACSLK010011313">
    <property type="protein sequence ID" value="CAA0813471.1"/>
    <property type="molecule type" value="Genomic_DNA"/>
</dbReference>
<dbReference type="GO" id="GO:0000976">
    <property type="term" value="F:transcription cis-regulatory region binding"/>
    <property type="evidence" value="ECO:0007669"/>
    <property type="project" value="TreeGrafter"/>
</dbReference>
<evidence type="ECO:0000313" key="5">
    <source>
        <dbReference type="EMBL" id="CAA0813471.1"/>
    </source>
</evidence>
<evidence type="ECO:0000313" key="6">
    <source>
        <dbReference type="Proteomes" id="UP001153555"/>
    </source>
</evidence>
<sequence>MRLNIVYCTEHACLKLHVTLGNRVDGCQELIIPPDRFYNPTENCSVCGCHLNFHRKIVRRVVRTVCHKNHNPAGPESKDGCQKFTCSLEKDVCAACGCHVSFHQKEVLDYE</sequence>
<dbReference type="GO" id="GO:0003700">
    <property type="term" value="F:DNA-binding transcription factor activity"/>
    <property type="evidence" value="ECO:0007669"/>
    <property type="project" value="TreeGrafter"/>
</dbReference>
<dbReference type="GO" id="GO:0050793">
    <property type="term" value="P:regulation of developmental process"/>
    <property type="evidence" value="ECO:0007669"/>
    <property type="project" value="TreeGrafter"/>
</dbReference>
<proteinExistence type="predicted"/>
<dbReference type="PANTHER" id="PTHR31948">
    <property type="entry name" value="ZINC-FINGER HOMEODOMAIN PROTEIN 2"/>
    <property type="match status" value="1"/>
</dbReference>
<feature type="domain" description="ZF-HD dimerization-type" evidence="4">
    <location>
        <begin position="63"/>
        <end position="106"/>
    </location>
</feature>
<reference evidence="5" key="1">
    <citation type="submission" date="2019-12" db="EMBL/GenBank/DDBJ databases">
        <authorList>
            <person name="Scholes J."/>
        </authorList>
    </citation>
    <scope>NUCLEOTIDE SEQUENCE</scope>
</reference>
<accession>A0A9N7MT68</accession>
<keyword evidence="3" id="KW-0862">Zinc</keyword>
<dbReference type="PROSITE" id="PS51523">
    <property type="entry name" value="ZF_HD_DIMER"/>
    <property type="match status" value="2"/>
</dbReference>
<dbReference type="Proteomes" id="UP001153555">
    <property type="component" value="Unassembled WGS sequence"/>
</dbReference>
<evidence type="ECO:0000256" key="2">
    <source>
        <dbReference type="ARBA" id="ARBA00022771"/>
    </source>
</evidence>
<dbReference type="AlphaFoldDB" id="A0A9N7MT68"/>
<organism evidence="5 6">
    <name type="scientific">Striga hermonthica</name>
    <name type="common">Purple witchweed</name>
    <name type="synonym">Buchnera hermonthica</name>
    <dbReference type="NCBI Taxonomy" id="68872"/>
    <lineage>
        <taxon>Eukaryota</taxon>
        <taxon>Viridiplantae</taxon>
        <taxon>Streptophyta</taxon>
        <taxon>Embryophyta</taxon>
        <taxon>Tracheophyta</taxon>
        <taxon>Spermatophyta</taxon>
        <taxon>Magnoliopsida</taxon>
        <taxon>eudicotyledons</taxon>
        <taxon>Gunneridae</taxon>
        <taxon>Pentapetalae</taxon>
        <taxon>asterids</taxon>
        <taxon>lamiids</taxon>
        <taxon>Lamiales</taxon>
        <taxon>Orobanchaceae</taxon>
        <taxon>Buchnereae</taxon>
        <taxon>Striga</taxon>
    </lineage>
</organism>
<dbReference type="OrthoDB" id="904763at2759"/>
<comment type="caution">
    <text evidence="5">The sequence shown here is derived from an EMBL/GenBank/DDBJ whole genome shotgun (WGS) entry which is preliminary data.</text>
</comment>
<dbReference type="InterPro" id="IPR006456">
    <property type="entry name" value="ZF_HD_homeobox_Cys/His_dimer"/>
</dbReference>
<feature type="domain" description="ZF-HD dimerization-type" evidence="4">
    <location>
        <begin position="10"/>
        <end position="57"/>
    </location>
</feature>
<name>A0A9N7MT68_STRHE</name>
<keyword evidence="2" id="KW-0863">Zinc-finger</keyword>